<evidence type="ECO:0000313" key="1">
    <source>
        <dbReference type="EMBL" id="CAG7727497.1"/>
    </source>
</evidence>
<dbReference type="Proteomes" id="UP000708208">
    <property type="component" value="Unassembled WGS sequence"/>
</dbReference>
<dbReference type="EMBL" id="CAJVCH010149505">
    <property type="protein sequence ID" value="CAG7727497.1"/>
    <property type="molecule type" value="Genomic_DNA"/>
</dbReference>
<reference evidence="1" key="1">
    <citation type="submission" date="2021-06" db="EMBL/GenBank/DDBJ databases">
        <authorList>
            <person name="Hodson N. C."/>
            <person name="Mongue J. A."/>
            <person name="Jaron S. K."/>
        </authorList>
    </citation>
    <scope>NUCLEOTIDE SEQUENCE</scope>
</reference>
<comment type="caution">
    <text evidence="1">The sequence shown here is derived from an EMBL/GenBank/DDBJ whole genome shotgun (WGS) entry which is preliminary data.</text>
</comment>
<feature type="non-terminal residue" evidence="1">
    <location>
        <position position="1"/>
    </location>
</feature>
<gene>
    <name evidence="1" type="ORF">AFUS01_LOCUS16338</name>
</gene>
<keyword evidence="2" id="KW-1185">Reference proteome</keyword>
<proteinExistence type="predicted"/>
<evidence type="ECO:0000313" key="2">
    <source>
        <dbReference type="Proteomes" id="UP000708208"/>
    </source>
</evidence>
<name>A0A8J2JVS4_9HEXA</name>
<protein>
    <submittedName>
        <fullName evidence="1">Uncharacterized protein</fullName>
    </submittedName>
</protein>
<accession>A0A8J2JVS4</accession>
<sequence length="128" mass="15119">MIRLCEIFLDPQALRMSMVPTFGSHCIFKIKISFGNEEGNGDYKLIINCLILRRIFWLKICEFKLLEIRCCLIRSCKSNAEMFDWLLLKLISVLYLQKAMYRPQILIRFAASKTGNEYNLLDESEWIL</sequence>
<organism evidence="1 2">
    <name type="scientific">Allacma fusca</name>
    <dbReference type="NCBI Taxonomy" id="39272"/>
    <lineage>
        <taxon>Eukaryota</taxon>
        <taxon>Metazoa</taxon>
        <taxon>Ecdysozoa</taxon>
        <taxon>Arthropoda</taxon>
        <taxon>Hexapoda</taxon>
        <taxon>Collembola</taxon>
        <taxon>Symphypleona</taxon>
        <taxon>Sminthuridae</taxon>
        <taxon>Allacma</taxon>
    </lineage>
</organism>
<dbReference type="AlphaFoldDB" id="A0A8J2JVS4"/>